<keyword evidence="4" id="KW-1185">Reference proteome</keyword>
<sequence length="138" mass="15619">MKIQSLLLIGLLLSSTASLAQTLEQSFAPLMAEYKQSPYAFMQAHMAADVRFVAGHNGELMDIRKLVTPDQKVEDAQWSDLKFFESGDMGVVTGVRITRYANPKGAAPTYKDAFTYTYKKQNNDWKIVAMQHTKMEYK</sequence>
<dbReference type="InterPro" id="IPR027843">
    <property type="entry name" value="DUF4440"/>
</dbReference>
<evidence type="ECO:0000313" key="4">
    <source>
        <dbReference type="Proteomes" id="UP000002028"/>
    </source>
</evidence>
<organism evidence="3 4">
    <name type="scientific">Spirosoma linguale (strain ATCC 33905 / DSM 74 / LMG 10896 / Claus 1)</name>
    <dbReference type="NCBI Taxonomy" id="504472"/>
    <lineage>
        <taxon>Bacteria</taxon>
        <taxon>Pseudomonadati</taxon>
        <taxon>Bacteroidota</taxon>
        <taxon>Cytophagia</taxon>
        <taxon>Cytophagales</taxon>
        <taxon>Cytophagaceae</taxon>
        <taxon>Spirosoma</taxon>
    </lineage>
</organism>
<gene>
    <name evidence="3" type="ordered locus">Slin_2984</name>
</gene>
<dbReference type="RefSeq" id="WP_012927524.1">
    <property type="nucleotide sequence ID" value="NC_013730.1"/>
</dbReference>
<feature type="domain" description="DUF4440" evidence="2">
    <location>
        <begin position="40"/>
        <end position="127"/>
    </location>
</feature>
<dbReference type="InterPro" id="IPR032710">
    <property type="entry name" value="NTF2-like_dom_sf"/>
</dbReference>
<reference evidence="3 4" key="1">
    <citation type="journal article" date="2010" name="Stand. Genomic Sci.">
        <title>Complete genome sequence of Spirosoma linguale type strain (1).</title>
        <authorList>
            <person name="Lail K."/>
            <person name="Sikorski J."/>
            <person name="Saunders E."/>
            <person name="Lapidus A."/>
            <person name="Glavina Del Rio T."/>
            <person name="Copeland A."/>
            <person name="Tice H."/>
            <person name="Cheng J.-F."/>
            <person name="Lucas S."/>
            <person name="Nolan M."/>
            <person name="Bruce D."/>
            <person name="Goodwin L."/>
            <person name="Pitluck S."/>
            <person name="Ivanova N."/>
            <person name="Mavromatis K."/>
            <person name="Ovchinnikova G."/>
            <person name="Pati A."/>
            <person name="Chen A."/>
            <person name="Palaniappan K."/>
            <person name="Land M."/>
            <person name="Hauser L."/>
            <person name="Chang Y.-J."/>
            <person name="Jeffries C.D."/>
            <person name="Chain P."/>
            <person name="Brettin T."/>
            <person name="Detter J.C."/>
            <person name="Schuetze A."/>
            <person name="Rohde M."/>
            <person name="Tindall B.J."/>
            <person name="Goeker M."/>
            <person name="Bristow J."/>
            <person name="Eisen J.A."/>
            <person name="Markowitz V."/>
            <person name="Hugenholtz P."/>
            <person name="Kyrpides N.C."/>
            <person name="Klenk H.-P."/>
            <person name="Chen F."/>
        </authorList>
    </citation>
    <scope>NUCLEOTIDE SEQUENCE [LARGE SCALE GENOMIC DNA]</scope>
    <source>
        <strain evidence="4">ATCC 33905 / DSM 74 / LMG 10896 / Claus 1</strain>
    </source>
</reference>
<dbReference type="Pfam" id="PF14534">
    <property type="entry name" value="DUF4440"/>
    <property type="match status" value="1"/>
</dbReference>
<feature type="chain" id="PRO_5003035658" description="DUF4440 domain-containing protein" evidence="1">
    <location>
        <begin position="21"/>
        <end position="138"/>
    </location>
</feature>
<dbReference type="EMBL" id="CP001769">
    <property type="protein sequence ID" value="ADB38996.1"/>
    <property type="molecule type" value="Genomic_DNA"/>
</dbReference>
<proteinExistence type="predicted"/>
<evidence type="ECO:0000313" key="3">
    <source>
        <dbReference type="EMBL" id="ADB38996.1"/>
    </source>
</evidence>
<dbReference type="STRING" id="504472.Slin_2984"/>
<dbReference type="KEGG" id="sli:Slin_2984"/>
<feature type="signal peptide" evidence="1">
    <location>
        <begin position="1"/>
        <end position="20"/>
    </location>
</feature>
<name>D2QKH0_SPILD</name>
<dbReference type="SUPFAM" id="SSF54427">
    <property type="entry name" value="NTF2-like"/>
    <property type="match status" value="1"/>
</dbReference>
<dbReference type="Gene3D" id="3.10.450.50">
    <property type="match status" value="1"/>
</dbReference>
<protein>
    <recommendedName>
        <fullName evidence="2">DUF4440 domain-containing protein</fullName>
    </recommendedName>
</protein>
<dbReference type="HOGENOM" id="CLU_1853957_0_0_10"/>
<keyword evidence="1" id="KW-0732">Signal</keyword>
<dbReference type="AlphaFoldDB" id="D2QKH0"/>
<evidence type="ECO:0000259" key="2">
    <source>
        <dbReference type="Pfam" id="PF14534"/>
    </source>
</evidence>
<accession>D2QKH0</accession>
<evidence type="ECO:0000256" key="1">
    <source>
        <dbReference type="SAM" id="SignalP"/>
    </source>
</evidence>
<dbReference type="Proteomes" id="UP000002028">
    <property type="component" value="Chromosome"/>
</dbReference>